<feature type="signal peptide" evidence="9">
    <location>
        <begin position="1"/>
        <end position="27"/>
    </location>
</feature>
<dbReference type="GO" id="GO:0005576">
    <property type="term" value="C:extracellular region"/>
    <property type="evidence" value="ECO:0007669"/>
    <property type="project" value="UniProtKB-SubCell"/>
</dbReference>
<dbReference type="Pfam" id="PF00089">
    <property type="entry name" value="Trypsin"/>
    <property type="match status" value="1"/>
</dbReference>
<evidence type="ECO:0000256" key="1">
    <source>
        <dbReference type="ARBA" id="ARBA00004613"/>
    </source>
</evidence>
<comment type="subcellular location">
    <subcellularLocation>
        <location evidence="1">Secreted</location>
    </subcellularLocation>
</comment>
<dbReference type="InterPro" id="IPR050430">
    <property type="entry name" value="Peptidase_S1"/>
</dbReference>
<feature type="chain" id="PRO_5044882731" description="Peptidase S1 domain-containing protein" evidence="9">
    <location>
        <begin position="28"/>
        <end position="417"/>
    </location>
</feature>
<dbReference type="SMART" id="SM00020">
    <property type="entry name" value="Tryp_SPc"/>
    <property type="match status" value="1"/>
</dbReference>
<dbReference type="PANTHER" id="PTHR24276:SF91">
    <property type="entry name" value="AT26814P-RELATED"/>
    <property type="match status" value="1"/>
</dbReference>
<dbReference type="PRINTS" id="PR00722">
    <property type="entry name" value="CHYMOTRYPSIN"/>
</dbReference>
<dbReference type="InterPro" id="IPR001254">
    <property type="entry name" value="Trypsin_dom"/>
</dbReference>
<gene>
    <name evidence="11" type="ORF">ACHAW5_009452</name>
</gene>
<evidence type="ECO:0000259" key="10">
    <source>
        <dbReference type="PROSITE" id="PS50240"/>
    </source>
</evidence>
<comment type="similarity">
    <text evidence="2">Belongs to the peptidase S1 family.</text>
</comment>
<sequence>MARLKMTLGALTVFFSMLLLAVPTASSDLVRNVEEVSSDSTLTKETRIIGGWEALEDRYPYVVSVQSDSIGHFCGGTLVAKDVVITAAHCVRDDDDTITAVIGGNSVYEGEMIRVISALKHGSYNTITDGYDVGLLFLEHPTTLDITLPILNDDNEYPPLGATTYALGWGDTDVETYEQVSDWLMVVDLEVISNEACSAAEKGDVSYKNWVTDDMMCTYRENKDACQGGPLIVRPGGGATYDILVGLVSWGVGCAYLPGVFSRVSMSYDWILEVVCAESQDPTGSMCDLNRISDSQISSTTSMSHPTYVPNASLNERPTSTPSLSSEPSSSPPTLAPPLTSSPTLSPTTSKLTTPPRSSSSSKKTAEPEISTLREDEVDGIIFEEESKAPVNSSSGSGCSYVAVAAVGSTILMWMMR</sequence>
<dbReference type="Proteomes" id="UP001530315">
    <property type="component" value="Unassembled WGS sequence"/>
</dbReference>
<name>A0ABD3R0Z6_9STRA</name>
<comment type="caution">
    <text evidence="11">The sequence shown here is derived from an EMBL/GenBank/DDBJ whole genome shotgun (WGS) entry which is preliminary data.</text>
</comment>
<keyword evidence="12" id="KW-1185">Reference proteome</keyword>
<evidence type="ECO:0000256" key="5">
    <source>
        <dbReference type="ARBA" id="ARBA00023026"/>
    </source>
</evidence>
<proteinExistence type="inferred from homology"/>
<protein>
    <recommendedName>
        <fullName evidence="10">Peptidase S1 domain-containing protein</fullName>
    </recommendedName>
</protein>
<dbReference type="SUPFAM" id="SSF50494">
    <property type="entry name" value="Trypsin-like serine proteases"/>
    <property type="match status" value="1"/>
</dbReference>
<evidence type="ECO:0000256" key="9">
    <source>
        <dbReference type="SAM" id="SignalP"/>
    </source>
</evidence>
<dbReference type="PROSITE" id="PS00134">
    <property type="entry name" value="TRYPSIN_HIS"/>
    <property type="match status" value="1"/>
</dbReference>
<dbReference type="CDD" id="cd00190">
    <property type="entry name" value="Tryp_SPc"/>
    <property type="match status" value="1"/>
</dbReference>
<keyword evidence="3" id="KW-0964">Secreted</keyword>
<evidence type="ECO:0000256" key="8">
    <source>
        <dbReference type="SAM" id="MobiDB-lite"/>
    </source>
</evidence>
<dbReference type="InterPro" id="IPR018114">
    <property type="entry name" value="TRYPSIN_HIS"/>
</dbReference>
<dbReference type="AlphaFoldDB" id="A0ABD3R0Z6"/>
<keyword evidence="4 9" id="KW-0732">Signal</keyword>
<reference evidence="11 12" key="1">
    <citation type="submission" date="2024-10" db="EMBL/GenBank/DDBJ databases">
        <title>Updated reference genomes for cyclostephanoid diatoms.</title>
        <authorList>
            <person name="Roberts W.R."/>
            <person name="Alverson A.J."/>
        </authorList>
    </citation>
    <scope>NUCLEOTIDE SEQUENCE [LARGE SCALE GENOMIC DNA]</scope>
    <source>
        <strain evidence="11 12">AJA276-08</strain>
    </source>
</reference>
<dbReference type="PANTHER" id="PTHR24276">
    <property type="entry name" value="POLYSERASE-RELATED"/>
    <property type="match status" value="1"/>
</dbReference>
<dbReference type="InterPro" id="IPR043504">
    <property type="entry name" value="Peptidase_S1_PA_chymotrypsin"/>
</dbReference>
<dbReference type="InterPro" id="IPR009003">
    <property type="entry name" value="Peptidase_S1_PA"/>
</dbReference>
<keyword evidence="5" id="KW-0843">Virulence</keyword>
<dbReference type="PROSITE" id="PS50240">
    <property type="entry name" value="TRYPSIN_DOM"/>
    <property type="match status" value="1"/>
</dbReference>
<dbReference type="InterPro" id="IPR001314">
    <property type="entry name" value="Peptidase_S1A"/>
</dbReference>
<evidence type="ECO:0000256" key="4">
    <source>
        <dbReference type="ARBA" id="ARBA00022729"/>
    </source>
</evidence>
<keyword evidence="6" id="KW-1015">Disulfide bond</keyword>
<evidence type="ECO:0000256" key="2">
    <source>
        <dbReference type="ARBA" id="ARBA00007664"/>
    </source>
</evidence>
<feature type="compositionally biased region" description="Basic and acidic residues" evidence="8">
    <location>
        <begin position="364"/>
        <end position="375"/>
    </location>
</feature>
<feature type="domain" description="Peptidase S1" evidence="10">
    <location>
        <begin position="48"/>
        <end position="276"/>
    </location>
</feature>
<dbReference type="Gene3D" id="2.40.10.10">
    <property type="entry name" value="Trypsin-like serine proteases"/>
    <property type="match status" value="1"/>
</dbReference>
<accession>A0ABD3R0Z6</accession>
<evidence type="ECO:0000313" key="12">
    <source>
        <dbReference type="Proteomes" id="UP001530315"/>
    </source>
</evidence>
<dbReference type="FunFam" id="2.40.10.10:FF:000054">
    <property type="entry name" value="Complement C1r subcomponent"/>
    <property type="match status" value="1"/>
</dbReference>
<evidence type="ECO:0000256" key="6">
    <source>
        <dbReference type="ARBA" id="ARBA00023157"/>
    </source>
</evidence>
<feature type="region of interest" description="Disordered" evidence="8">
    <location>
        <begin position="298"/>
        <end position="378"/>
    </location>
</feature>
<feature type="compositionally biased region" description="Low complexity" evidence="8">
    <location>
        <begin position="337"/>
        <end position="363"/>
    </location>
</feature>
<evidence type="ECO:0000256" key="3">
    <source>
        <dbReference type="ARBA" id="ARBA00022525"/>
    </source>
</evidence>
<evidence type="ECO:0000256" key="7">
    <source>
        <dbReference type="ARBA" id="ARBA00023180"/>
    </source>
</evidence>
<evidence type="ECO:0000313" key="11">
    <source>
        <dbReference type="EMBL" id="KAL3805446.1"/>
    </source>
</evidence>
<keyword evidence="7" id="KW-0325">Glycoprotein</keyword>
<organism evidence="11 12">
    <name type="scientific">Stephanodiscus triporus</name>
    <dbReference type="NCBI Taxonomy" id="2934178"/>
    <lineage>
        <taxon>Eukaryota</taxon>
        <taxon>Sar</taxon>
        <taxon>Stramenopiles</taxon>
        <taxon>Ochrophyta</taxon>
        <taxon>Bacillariophyta</taxon>
        <taxon>Coscinodiscophyceae</taxon>
        <taxon>Thalassiosirophycidae</taxon>
        <taxon>Stephanodiscales</taxon>
        <taxon>Stephanodiscaceae</taxon>
        <taxon>Stephanodiscus</taxon>
    </lineage>
</organism>
<feature type="compositionally biased region" description="Low complexity" evidence="8">
    <location>
        <begin position="317"/>
        <end position="329"/>
    </location>
</feature>
<dbReference type="EMBL" id="JALLAZ020000032">
    <property type="protein sequence ID" value="KAL3805446.1"/>
    <property type="molecule type" value="Genomic_DNA"/>
</dbReference>